<feature type="compositionally biased region" description="Low complexity" evidence="1">
    <location>
        <begin position="216"/>
        <end position="244"/>
    </location>
</feature>
<dbReference type="GeneID" id="19319898"/>
<proteinExistence type="predicted"/>
<feature type="region of interest" description="Disordered" evidence="1">
    <location>
        <begin position="315"/>
        <end position="361"/>
    </location>
</feature>
<feature type="region of interest" description="Disordered" evidence="1">
    <location>
        <begin position="1"/>
        <end position="36"/>
    </location>
</feature>
<feature type="compositionally biased region" description="Low complexity" evidence="1">
    <location>
        <begin position="135"/>
        <end position="158"/>
    </location>
</feature>
<feature type="compositionally biased region" description="Low complexity" evidence="1">
    <location>
        <begin position="325"/>
        <end position="339"/>
    </location>
</feature>
<dbReference type="Proteomes" id="UP000053664">
    <property type="component" value="Unassembled WGS sequence"/>
</dbReference>
<sequence>MATSAPSAGQTWPINPAQAFSPSSNRSNRSRQVVSHHPAAVGISGISRDAAIQTSIANDLNQIRSVQVSRPAIEESEHVRSGRISPSKPRRHIDRNLLLSIRAVQLQKRPERRSSDRSVKAESSEPPSRFLGPDLSSTRPASAAAASLATGSPAVPDAGAGGDDEKKGRRPLSEKRDWFQLAVRGRKAKIVAQQMESSTSPLLDGSDAAEHRSDAVKTAVAPAAATAPADSASSDLSLSGLAGLQTEVMGPPPQLPQDAAYPPLDPMAEYLVPVPVGNKKKPAAPPPMRPTAPEDYVAPVGRHGKMPYGLALAVQEAEAKKSSKAKQPQPQQQQKTAATPTLGFNGSMLQVGRCPPPRPAL</sequence>
<dbReference type="AlphaFoldDB" id="A0A061H7D1"/>
<dbReference type="KEGG" id="pfp:PFL1_05813"/>
<feature type="region of interest" description="Disordered" evidence="1">
    <location>
        <begin position="192"/>
        <end position="301"/>
    </location>
</feature>
<feature type="compositionally biased region" description="Polar residues" evidence="1">
    <location>
        <begin position="1"/>
        <end position="13"/>
    </location>
</feature>
<dbReference type="HOGENOM" id="CLU_767528_0_0_1"/>
<dbReference type="RefSeq" id="XP_007881542.1">
    <property type="nucleotide sequence ID" value="XM_007883351.1"/>
</dbReference>
<feature type="region of interest" description="Disordered" evidence="1">
    <location>
        <begin position="105"/>
        <end position="174"/>
    </location>
</feature>
<evidence type="ECO:0000313" key="2">
    <source>
        <dbReference type="EMBL" id="EPQ26491.1"/>
    </source>
</evidence>
<feature type="compositionally biased region" description="Low complexity" evidence="1">
    <location>
        <begin position="21"/>
        <end position="31"/>
    </location>
</feature>
<gene>
    <name evidence="2" type="ORF">PFL1_05813</name>
</gene>
<dbReference type="EMBL" id="KE361644">
    <property type="protein sequence ID" value="EPQ26491.1"/>
    <property type="molecule type" value="Genomic_DNA"/>
</dbReference>
<feature type="compositionally biased region" description="Basic and acidic residues" evidence="1">
    <location>
        <begin position="108"/>
        <end position="123"/>
    </location>
</feature>
<name>A0A061H7D1_9BASI</name>
<feature type="region of interest" description="Disordered" evidence="1">
    <location>
        <begin position="72"/>
        <end position="91"/>
    </location>
</feature>
<evidence type="ECO:0000313" key="3">
    <source>
        <dbReference type="Proteomes" id="UP000053664"/>
    </source>
</evidence>
<feature type="compositionally biased region" description="Basic and acidic residues" evidence="1">
    <location>
        <begin position="163"/>
        <end position="174"/>
    </location>
</feature>
<evidence type="ECO:0000256" key="1">
    <source>
        <dbReference type="SAM" id="MobiDB-lite"/>
    </source>
</evidence>
<protein>
    <submittedName>
        <fullName evidence="2">Uncharacterized protein</fullName>
    </submittedName>
</protein>
<organism evidence="2 3">
    <name type="scientific">Pseudozyma flocculosa PF-1</name>
    <dbReference type="NCBI Taxonomy" id="1277687"/>
    <lineage>
        <taxon>Eukaryota</taxon>
        <taxon>Fungi</taxon>
        <taxon>Dikarya</taxon>
        <taxon>Basidiomycota</taxon>
        <taxon>Ustilaginomycotina</taxon>
        <taxon>Ustilaginomycetes</taxon>
        <taxon>Ustilaginales</taxon>
        <taxon>Ustilaginaceae</taxon>
        <taxon>Pseudozyma</taxon>
    </lineage>
</organism>
<accession>A0A061H7D1</accession>
<reference evidence="2 3" key="1">
    <citation type="journal article" date="2013" name="Plant Cell">
        <title>The transition from a phytopathogenic smut ancestor to an anamorphic biocontrol agent deciphered by comparative whole-genome analysis.</title>
        <authorList>
            <person name="Lefebvre F."/>
            <person name="Joly D.L."/>
            <person name="Labbe C."/>
            <person name="Teichmann B."/>
            <person name="Linning R."/>
            <person name="Belzile F."/>
            <person name="Bakkeren G."/>
            <person name="Belanger R.R."/>
        </authorList>
    </citation>
    <scope>NUCLEOTIDE SEQUENCE [LARGE SCALE GENOMIC DNA]</scope>
    <source>
        <strain evidence="2 3">PF-1</strain>
    </source>
</reference>